<dbReference type="EMBL" id="JARKNE010000012">
    <property type="protein sequence ID" value="KAK5777230.1"/>
    <property type="molecule type" value="Genomic_DNA"/>
</dbReference>
<dbReference type="PANTHER" id="PTHR46890">
    <property type="entry name" value="NON-LTR RETROLELEMENT REVERSE TRANSCRIPTASE-LIKE PROTEIN-RELATED"/>
    <property type="match status" value="1"/>
</dbReference>
<proteinExistence type="predicted"/>
<protein>
    <recommendedName>
        <fullName evidence="2">RNase H type-1 domain-containing protein</fullName>
    </recommendedName>
</protein>
<keyword evidence="1" id="KW-0812">Transmembrane</keyword>
<feature type="domain" description="RNase H type-1" evidence="2">
    <location>
        <begin position="225"/>
        <end position="282"/>
    </location>
</feature>
<evidence type="ECO:0000313" key="3">
    <source>
        <dbReference type="EMBL" id="KAK5777230.1"/>
    </source>
</evidence>
<dbReference type="Pfam" id="PF13456">
    <property type="entry name" value="RVT_3"/>
    <property type="match status" value="1"/>
</dbReference>
<evidence type="ECO:0000256" key="1">
    <source>
        <dbReference type="SAM" id="Phobius"/>
    </source>
</evidence>
<sequence length="333" mass="37297">MNQSLMAPYTEAEIIVALKGMGPTKASGCDGFSEFPTKNFGILSVLDGCIDDSQNAFVPGRLITYNLLLAYEICLLILSFDVLILFNTLFLINGKEGLSFKSTKGLRQGDPLSPYLFLFCREGLSVLMRLASRERKICGAKVCRASLSITHLMFVDGCILFGEVSNRGINTLKEILREYEGMQPAEDANRERKRVSICLGIVLLQKKHGRDNQSGFTPWVEGRRVEGDSWSVICKLQETKENRSAIAEFIEDSKKLSMGFKYCGFLFINMEANEVAHIIATEGIKKGENTYLLQMVPYGTAVVADAERRWTNYLTETKGRRVEEESEKGYKGN</sequence>
<gene>
    <name evidence="3" type="ORF">PVK06_045197</name>
</gene>
<feature type="transmembrane region" description="Helical" evidence="1">
    <location>
        <begin position="69"/>
        <end position="92"/>
    </location>
</feature>
<comment type="caution">
    <text evidence="3">The sequence shown here is derived from an EMBL/GenBank/DDBJ whole genome shotgun (WGS) entry which is preliminary data.</text>
</comment>
<evidence type="ECO:0000313" key="4">
    <source>
        <dbReference type="Proteomes" id="UP001358586"/>
    </source>
</evidence>
<dbReference type="InterPro" id="IPR052343">
    <property type="entry name" value="Retrotransposon-Effector_Assoc"/>
</dbReference>
<keyword evidence="4" id="KW-1185">Reference proteome</keyword>
<keyword evidence="1" id="KW-1133">Transmembrane helix</keyword>
<evidence type="ECO:0000259" key="2">
    <source>
        <dbReference type="Pfam" id="PF13456"/>
    </source>
</evidence>
<dbReference type="Proteomes" id="UP001358586">
    <property type="component" value="Chromosome 12"/>
</dbReference>
<dbReference type="PANTHER" id="PTHR46890:SF48">
    <property type="entry name" value="RNA-DIRECTED DNA POLYMERASE"/>
    <property type="match status" value="1"/>
</dbReference>
<dbReference type="InterPro" id="IPR002156">
    <property type="entry name" value="RNaseH_domain"/>
</dbReference>
<keyword evidence="1" id="KW-0472">Membrane</keyword>
<organism evidence="3 4">
    <name type="scientific">Gossypium arboreum</name>
    <name type="common">Tree cotton</name>
    <name type="synonym">Gossypium nanking</name>
    <dbReference type="NCBI Taxonomy" id="29729"/>
    <lineage>
        <taxon>Eukaryota</taxon>
        <taxon>Viridiplantae</taxon>
        <taxon>Streptophyta</taxon>
        <taxon>Embryophyta</taxon>
        <taxon>Tracheophyta</taxon>
        <taxon>Spermatophyta</taxon>
        <taxon>Magnoliopsida</taxon>
        <taxon>eudicotyledons</taxon>
        <taxon>Gunneridae</taxon>
        <taxon>Pentapetalae</taxon>
        <taxon>rosids</taxon>
        <taxon>malvids</taxon>
        <taxon>Malvales</taxon>
        <taxon>Malvaceae</taxon>
        <taxon>Malvoideae</taxon>
        <taxon>Gossypium</taxon>
    </lineage>
</organism>
<reference evidence="3 4" key="1">
    <citation type="submission" date="2023-03" db="EMBL/GenBank/DDBJ databases">
        <title>WGS of Gossypium arboreum.</title>
        <authorList>
            <person name="Yu D."/>
        </authorList>
    </citation>
    <scope>NUCLEOTIDE SEQUENCE [LARGE SCALE GENOMIC DNA]</scope>
    <source>
        <tissue evidence="3">Leaf</tissue>
    </source>
</reference>
<name>A0ABR0MV79_GOSAR</name>
<accession>A0ABR0MV79</accession>